<dbReference type="SMART" id="SM00702">
    <property type="entry name" value="P4Hc"/>
    <property type="match status" value="1"/>
</dbReference>
<evidence type="ECO:0000256" key="2">
    <source>
        <dbReference type="ARBA" id="ARBA00022723"/>
    </source>
</evidence>
<evidence type="ECO:0000256" key="5">
    <source>
        <dbReference type="ARBA" id="ARBA00023002"/>
    </source>
</evidence>
<dbReference type="InterPro" id="IPR045054">
    <property type="entry name" value="P4HA-like"/>
</dbReference>
<evidence type="ECO:0000259" key="8">
    <source>
        <dbReference type="PROSITE" id="PS51471"/>
    </source>
</evidence>
<dbReference type="GO" id="GO:0005506">
    <property type="term" value="F:iron ion binding"/>
    <property type="evidence" value="ECO:0007669"/>
    <property type="project" value="InterPro"/>
</dbReference>
<accession>A0A2I1DIB8</accession>
<feature type="compositionally biased region" description="Low complexity" evidence="7">
    <location>
        <begin position="7"/>
        <end position="21"/>
    </location>
</feature>
<dbReference type="Gene3D" id="2.60.120.620">
    <property type="entry name" value="q2cbj1_9rhob like domain"/>
    <property type="match status" value="1"/>
</dbReference>
<comment type="caution">
    <text evidence="9">The sequence shown here is derived from an EMBL/GenBank/DDBJ whole genome shotgun (WGS) entry which is preliminary data.</text>
</comment>
<evidence type="ECO:0000256" key="4">
    <source>
        <dbReference type="ARBA" id="ARBA00022964"/>
    </source>
</evidence>
<dbReference type="OrthoDB" id="5297223at2"/>
<dbReference type="GO" id="GO:0004656">
    <property type="term" value="F:procollagen-proline 4-dioxygenase activity"/>
    <property type="evidence" value="ECO:0007669"/>
    <property type="project" value="TreeGrafter"/>
</dbReference>
<keyword evidence="5" id="KW-0560">Oxidoreductase</keyword>
<dbReference type="PANTHER" id="PTHR10869:SF246">
    <property type="entry name" value="TRANSMEMBRANE PROLYL 4-HYDROXYLASE"/>
    <property type="match status" value="1"/>
</dbReference>
<evidence type="ECO:0000256" key="1">
    <source>
        <dbReference type="ARBA" id="ARBA00001961"/>
    </source>
</evidence>
<dbReference type="InParanoid" id="A0A2I1DIB8"/>
<evidence type="ECO:0000256" key="6">
    <source>
        <dbReference type="ARBA" id="ARBA00023004"/>
    </source>
</evidence>
<dbReference type="GO" id="GO:0031418">
    <property type="term" value="F:L-ascorbic acid binding"/>
    <property type="evidence" value="ECO:0007669"/>
    <property type="project" value="UniProtKB-KW"/>
</dbReference>
<dbReference type="Proteomes" id="UP000234329">
    <property type="component" value="Unassembled WGS sequence"/>
</dbReference>
<evidence type="ECO:0000256" key="3">
    <source>
        <dbReference type="ARBA" id="ARBA00022896"/>
    </source>
</evidence>
<dbReference type="InterPro" id="IPR006620">
    <property type="entry name" value="Pro_4_hyd_alph"/>
</dbReference>
<dbReference type="PROSITE" id="PS51471">
    <property type="entry name" value="FE2OG_OXY"/>
    <property type="match status" value="1"/>
</dbReference>
<keyword evidence="6" id="KW-0408">Iron</keyword>
<dbReference type="InterPro" id="IPR005123">
    <property type="entry name" value="Oxoglu/Fe-dep_dioxygenase_dom"/>
</dbReference>
<evidence type="ECO:0000313" key="10">
    <source>
        <dbReference type="Proteomes" id="UP000234329"/>
    </source>
</evidence>
<keyword evidence="2" id="KW-0479">Metal-binding</keyword>
<keyword evidence="4" id="KW-0223">Dioxygenase</keyword>
<dbReference type="Pfam" id="PF13640">
    <property type="entry name" value="2OG-FeII_Oxy_3"/>
    <property type="match status" value="1"/>
</dbReference>
<keyword evidence="10" id="KW-1185">Reference proteome</keyword>
<organism evidence="9 10">
    <name type="scientific">Acidithiobacillus marinus</name>
    <dbReference type="NCBI Taxonomy" id="187490"/>
    <lineage>
        <taxon>Bacteria</taxon>
        <taxon>Pseudomonadati</taxon>
        <taxon>Pseudomonadota</taxon>
        <taxon>Acidithiobacillia</taxon>
        <taxon>Acidithiobacillales</taxon>
        <taxon>Acidithiobacillaceae</taxon>
        <taxon>Acidithiobacillus</taxon>
    </lineage>
</organism>
<feature type="domain" description="Fe2OG dioxygenase" evidence="8">
    <location>
        <begin position="142"/>
        <end position="247"/>
    </location>
</feature>
<protein>
    <recommendedName>
        <fullName evidence="8">Fe2OG dioxygenase domain-containing protein</fullName>
    </recommendedName>
</protein>
<feature type="region of interest" description="Disordered" evidence="7">
    <location>
        <begin position="1"/>
        <end position="21"/>
    </location>
</feature>
<evidence type="ECO:0000313" key="9">
    <source>
        <dbReference type="EMBL" id="PKY09626.1"/>
    </source>
</evidence>
<dbReference type="PANTHER" id="PTHR10869">
    <property type="entry name" value="PROLYL 4-HYDROXYLASE ALPHA SUBUNIT"/>
    <property type="match status" value="1"/>
</dbReference>
<comment type="cofactor">
    <cofactor evidence="1">
        <name>L-ascorbate</name>
        <dbReference type="ChEBI" id="CHEBI:38290"/>
    </cofactor>
</comment>
<dbReference type="AlphaFoldDB" id="A0A2I1DIB8"/>
<proteinExistence type="predicted"/>
<dbReference type="InterPro" id="IPR044862">
    <property type="entry name" value="Pro_4_hyd_alph_FE2OG_OXY"/>
</dbReference>
<reference evidence="9 10" key="1">
    <citation type="submission" date="2017-03" db="EMBL/GenBank/DDBJ databases">
        <title>Draft genime sequence of the acidophilic sulfur-oxidizing bacterium Acidithiobacillus sp. SH, isolated from seawater.</title>
        <authorList>
            <person name="Sharmin S."/>
            <person name="Tokuhisa M."/>
            <person name="Kanao T."/>
            <person name="Kamimura K."/>
        </authorList>
    </citation>
    <scope>NUCLEOTIDE SEQUENCE [LARGE SCALE GENOMIC DNA]</scope>
    <source>
        <strain evidence="9 10">SH</strain>
    </source>
</reference>
<evidence type="ECO:0000256" key="7">
    <source>
        <dbReference type="SAM" id="MobiDB-lite"/>
    </source>
</evidence>
<sequence>MRANSRGIPTSTASTSSPAIGGELDNYRGSAVFARVPAYQCLLPGPVPGVFHGGGMPQRLLQVDRIGLSAWADLLTPENCQNLIAIGQSLLRPATVTDEQTGQEVAHGERVSEMAWPKRDDYPILQSLAEGIAQLTGIPIDCQEPLQILHYRPGGEYKPHYDAFAADAPTLRQGGNRQITLILYLNAVEEGGETAFPELGLQVSPIPGGGVFFRNLNEEGQRHPFSLHAGLPVRKGEKWIATQWIRQEAYV</sequence>
<gene>
    <name evidence="9" type="ORF">B1757_13555</name>
</gene>
<name>A0A2I1DIB8_9PROT</name>
<dbReference type="EMBL" id="MXAV01000053">
    <property type="protein sequence ID" value="PKY09626.1"/>
    <property type="molecule type" value="Genomic_DNA"/>
</dbReference>
<keyword evidence="3" id="KW-0847">Vitamin C</keyword>